<dbReference type="OrthoDB" id="7838592at2"/>
<dbReference type="STRING" id="362418.IW19_12435"/>
<name>A0A085ZPC5_9FLAO</name>
<dbReference type="AlphaFoldDB" id="A0A085ZPC5"/>
<sequence>MNKFGGDWTENKIEILVEYAKAYLTIMNGFAKKYDWKLLYFDGFAGSGFITKGNAENQKIIIGAAYRILEIINPREFDLYYFVEKDSDNINLLKKNTIDVFPNKIIHVVETDCNEKIESMSKFLASIKGKRYKTLAYIDPCGMQLNWSSLQTLEKLSVDAWILIPTGMGVNRLLKKDGKISDAWLNKLEVFLGMEQKDILSYFYKEKVTPTLFGDEIKVQKEEAIERSAELYQERLKKLFKFVSKPYILKNSSNSVMFHFLMVSNNPSAVKVANEIVSKYNKAS</sequence>
<dbReference type="Proteomes" id="UP000028715">
    <property type="component" value="Unassembled WGS sequence"/>
</dbReference>
<dbReference type="NCBIfam" id="TIGR04474">
    <property type="entry name" value="tcm_partner"/>
    <property type="match status" value="1"/>
</dbReference>
<dbReference type="InterPro" id="IPR031009">
    <property type="entry name" value="Tcm_partner"/>
</dbReference>
<dbReference type="RefSeq" id="WP_035684501.1">
    <property type="nucleotide sequence ID" value="NZ_JPRL01000001.1"/>
</dbReference>
<protein>
    <recommendedName>
        <fullName evidence="3">Three-Cys-motif partner protein TcmP</fullName>
    </recommendedName>
</protein>
<organism evidence="1 2">
    <name type="scientific">Flavobacterium reichenbachii</name>
    <dbReference type="NCBI Taxonomy" id="362418"/>
    <lineage>
        <taxon>Bacteria</taxon>
        <taxon>Pseudomonadati</taxon>
        <taxon>Bacteroidota</taxon>
        <taxon>Flavobacteriia</taxon>
        <taxon>Flavobacteriales</taxon>
        <taxon>Flavobacteriaceae</taxon>
        <taxon>Flavobacterium</taxon>
    </lineage>
</organism>
<keyword evidence="2" id="KW-1185">Reference proteome</keyword>
<dbReference type="EMBL" id="JPRL01000001">
    <property type="protein sequence ID" value="KFF06289.1"/>
    <property type="molecule type" value="Genomic_DNA"/>
</dbReference>
<evidence type="ECO:0000313" key="2">
    <source>
        <dbReference type="Proteomes" id="UP000028715"/>
    </source>
</evidence>
<reference evidence="1 2" key="1">
    <citation type="submission" date="2014-07" db="EMBL/GenBank/DDBJ databases">
        <title>Genome of Flavobacterium reichenbachii LMG 25512.</title>
        <authorList>
            <person name="Stropko S.J."/>
            <person name="Pipes S.E."/>
            <person name="Newman J.D."/>
        </authorList>
    </citation>
    <scope>NUCLEOTIDE SEQUENCE [LARGE SCALE GENOMIC DNA]</scope>
    <source>
        <strain evidence="1 2">LMG 25512</strain>
    </source>
</reference>
<evidence type="ECO:0000313" key="1">
    <source>
        <dbReference type="EMBL" id="KFF06289.1"/>
    </source>
</evidence>
<dbReference type="eggNOG" id="ENOG502ZIUW">
    <property type="taxonomic scope" value="Bacteria"/>
</dbReference>
<comment type="caution">
    <text evidence="1">The sequence shown here is derived from an EMBL/GenBank/DDBJ whole genome shotgun (WGS) entry which is preliminary data.</text>
</comment>
<gene>
    <name evidence="1" type="ORF">IW19_12435</name>
</gene>
<accession>A0A085ZPC5</accession>
<proteinExistence type="predicted"/>
<evidence type="ECO:0008006" key="3">
    <source>
        <dbReference type="Google" id="ProtNLM"/>
    </source>
</evidence>